<sequence>MEFGETAEETIEREMMEEYGAPIYDRKLFWIIENFIDFPDRKVHELGMFFLVNLPRDHSIYHHVEEFQGMEEGFVNRWIDIDELDQYTVIPEFVASEIRHLDHTTGVKHIKNRAVR</sequence>
<evidence type="ECO:0008006" key="3">
    <source>
        <dbReference type="Google" id="ProtNLM"/>
    </source>
</evidence>
<dbReference type="EMBL" id="BORU01000001">
    <property type="protein sequence ID" value="GIO54142.1"/>
    <property type="molecule type" value="Genomic_DNA"/>
</dbReference>
<protein>
    <recommendedName>
        <fullName evidence="3">NUDIX domain-containing protein</fullName>
    </recommendedName>
</protein>
<name>A0ABQ4LC46_9BACL</name>
<dbReference type="SUPFAM" id="SSF55811">
    <property type="entry name" value="Nudix"/>
    <property type="match status" value="1"/>
</dbReference>
<keyword evidence="2" id="KW-1185">Reference proteome</keyword>
<dbReference type="Gene3D" id="3.90.79.10">
    <property type="entry name" value="Nucleoside Triphosphate Pyrophosphohydrolase"/>
    <property type="match status" value="1"/>
</dbReference>
<reference evidence="1 2" key="1">
    <citation type="submission" date="2021-03" db="EMBL/GenBank/DDBJ databases">
        <title>Antimicrobial resistance genes in bacteria isolated from Japanese honey, and their potential for conferring macrolide and lincosamide resistance in the American foulbrood pathogen Paenibacillus larvae.</title>
        <authorList>
            <person name="Okamoto M."/>
            <person name="Kumagai M."/>
            <person name="Kanamori H."/>
            <person name="Takamatsu D."/>
        </authorList>
    </citation>
    <scope>NUCLEOTIDE SEQUENCE [LARGE SCALE GENOMIC DNA]</scope>
    <source>
        <strain evidence="1 2">J21TS7</strain>
    </source>
</reference>
<gene>
    <name evidence="1" type="ORF">J21TS7_24600</name>
</gene>
<evidence type="ECO:0000313" key="1">
    <source>
        <dbReference type="EMBL" id="GIO54142.1"/>
    </source>
</evidence>
<evidence type="ECO:0000313" key="2">
    <source>
        <dbReference type="Proteomes" id="UP000676601"/>
    </source>
</evidence>
<dbReference type="InterPro" id="IPR015797">
    <property type="entry name" value="NUDIX_hydrolase-like_dom_sf"/>
</dbReference>
<dbReference type="Proteomes" id="UP000676601">
    <property type="component" value="Unassembled WGS sequence"/>
</dbReference>
<organism evidence="1 2">
    <name type="scientific">Paenibacillus cineris</name>
    <dbReference type="NCBI Taxonomy" id="237530"/>
    <lineage>
        <taxon>Bacteria</taxon>
        <taxon>Bacillati</taxon>
        <taxon>Bacillota</taxon>
        <taxon>Bacilli</taxon>
        <taxon>Bacillales</taxon>
        <taxon>Paenibacillaceae</taxon>
        <taxon>Paenibacillus</taxon>
    </lineage>
</organism>
<comment type="caution">
    <text evidence="1">The sequence shown here is derived from an EMBL/GenBank/DDBJ whole genome shotgun (WGS) entry which is preliminary data.</text>
</comment>
<proteinExistence type="predicted"/>
<accession>A0ABQ4LC46</accession>